<dbReference type="Proteomes" id="UP000280188">
    <property type="component" value="Chromosome"/>
</dbReference>
<proteinExistence type="predicted"/>
<name>A0A2Z6ILE3_ACIFI</name>
<dbReference type="AlphaFoldDB" id="A0A2Z6ILE3"/>
<gene>
    <name evidence="2" type="ORF">AFERRID_27980</name>
</gene>
<keyword evidence="3" id="KW-1185">Reference proteome</keyword>
<evidence type="ECO:0000313" key="3">
    <source>
        <dbReference type="Proteomes" id="UP000280188"/>
    </source>
</evidence>
<feature type="compositionally biased region" description="Low complexity" evidence="1">
    <location>
        <begin position="129"/>
        <end position="151"/>
    </location>
</feature>
<sequence>MLRALRTALLAGYAVPELSPGLGEWGYGRYEGLTTAEIRRRIPTWSVFRCGAPGGESPEAVSARCDELLREWDEKSHRHVLCFAQAIFCGRWPPVARAGAGAAFWGASAPGPGQHFPPGLKARSPRPAPGGTTAQAAAPVNGTPGALPASAPLPGIPVRLADAFRRIRCLCPASELQGTPSAASPLQPNPTKLPLLGGVVDRHKGTFRLRPELRRESAALKII</sequence>
<dbReference type="SUPFAM" id="SSF53254">
    <property type="entry name" value="Phosphoglycerate mutase-like"/>
    <property type="match status" value="1"/>
</dbReference>
<organism evidence="2 3">
    <name type="scientific">Acidithiobacillus ferridurans</name>
    <dbReference type="NCBI Taxonomy" id="1232575"/>
    <lineage>
        <taxon>Bacteria</taxon>
        <taxon>Pseudomonadati</taxon>
        <taxon>Pseudomonadota</taxon>
        <taxon>Acidithiobacillia</taxon>
        <taxon>Acidithiobacillales</taxon>
        <taxon>Acidithiobacillaceae</taxon>
        <taxon>Acidithiobacillus</taxon>
    </lineage>
</organism>
<dbReference type="KEGG" id="afj:AFERRID_27980"/>
<feature type="region of interest" description="Disordered" evidence="1">
    <location>
        <begin position="114"/>
        <end position="151"/>
    </location>
</feature>
<dbReference type="InterPro" id="IPR013078">
    <property type="entry name" value="His_Pase_superF_clade-1"/>
</dbReference>
<dbReference type="Pfam" id="PF00300">
    <property type="entry name" value="His_Phos_1"/>
    <property type="match status" value="1"/>
</dbReference>
<reference evidence="2 3" key="1">
    <citation type="journal article" date="2018" name="Microbiol. Resour. Announc.">
        <title>Complete Genome Sequence of Acidithiobacillus ferridurans JCM 18981.</title>
        <authorList>
            <person name="Miyauchi T."/>
            <person name="Kouzuma A."/>
            <person name="Abe T."/>
            <person name="Watanabe K."/>
        </authorList>
    </citation>
    <scope>NUCLEOTIDE SEQUENCE [LARGE SCALE GENOMIC DNA]</scope>
    <source>
        <strain evidence="3">ATCC 33020 / DSM 29468 / JCM 18981 / 11Fe</strain>
    </source>
</reference>
<dbReference type="InterPro" id="IPR029033">
    <property type="entry name" value="His_PPase_superfam"/>
</dbReference>
<protein>
    <submittedName>
        <fullName evidence="2">Acid phosphatase</fullName>
    </submittedName>
</protein>
<dbReference type="EMBL" id="AP018795">
    <property type="protein sequence ID" value="BBF66580.1"/>
    <property type="molecule type" value="Genomic_DNA"/>
</dbReference>
<evidence type="ECO:0000313" key="2">
    <source>
        <dbReference type="EMBL" id="BBF66580.1"/>
    </source>
</evidence>
<dbReference type="Gene3D" id="3.40.50.1240">
    <property type="entry name" value="Phosphoglycerate mutase-like"/>
    <property type="match status" value="1"/>
</dbReference>
<evidence type="ECO:0000256" key="1">
    <source>
        <dbReference type="SAM" id="MobiDB-lite"/>
    </source>
</evidence>
<accession>A0A2Z6ILE3</accession>